<evidence type="ECO:0000259" key="1">
    <source>
        <dbReference type="PROSITE" id="PS50296"/>
    </source>
</evidence>
<reference evidence="2 3" key="1">
    <citation type="submission" date="2022-12" db="EMBL/GenBank/DDBJ databases">
        <title>Chromosome-scale assembly of the Ensete ventricosum genome.</title>
        <authorList>
            <person name="Dussert Y."/>
            <person name="Stocks J."/>
            <person name="Wendawek A."/>
            <person name="Woldeyes F."/>
            <person name="Nichols R.A."/>
            <person name="Borrell J.S."/>
        </authorList>
    </citation>
    <scope>NUCLEOTIDE SEQUENCE [LARGE SCALE GENOMIC DNA]</scope>
    <source>
        <strain evidence="3">cv. Maze</strain>
        <tissue evidence="2">Seeds</tissue>
    </source>
</reference>
<sequence>MRCKSVKPMSRARIEASSINTHRQWCFLDVMDGSSQEFMSDLNIQLPSAFCAAAEWKCLITLHGLKKEFSYNKILKDLKKELYCNGTVVQDPELGQVIQLQAYQQKSVSSFLV</sequence>
<dbReference type="AlphaFoldDB" id="A0AAV8P8X1"/>
<protein>
    <recommendedName>
        <fullName evidence="1">SUI1 domain-containing protein</fullName>
    </recommendedName>
</protein>
<name>A0AAV8P8X1_ENSVE</name>
<dbReference type="InterPro" id="IPR001950">
    <property type="entry name" value="SUI1"/>
</dbReference>
<dbReference type="Proteomes" id="UP001222027">
    <property type="component" value="Unassembled WGS sequence"/>
</dbReference>
<accession>A0AAV8P8X1</accession>
<dbReference type="PANTHER" id="PTHR10388">
    <property type="entry name" value="EUKARYOTIC TRANSLATION INITIATION FACTOR SUI1"/>
    <property type="match status" value="1"/>
</dbReference>
<evidence type="ECO:0000313" key="2">
    <source>
        <dbReference type="EMBL" id="KAJ8470381.1"/>
    </source>
</evidence>
<dbReference type="InterPro" id="IPR036877">
    <property type="entry name" value="SUI1_dom_sf"/>
</dbReference>
<feature type="domain" description="SUI1" evidence="1">
    <location>
        <begin position="57"/>
        <end position="113"/>
    </location>
</feature>
<dbReference type="Pfam" id="PF01253">
    <property type="entry name" value="SUI1"/>
    <property type="match status" value="1"/>
</dbReference>
<dbReference type="GO" id="GO:0003743">
    <property type="term" value="F:translation initiation factor activity"/>
    <property type="evidence" value="ECO:0007669"/>
    <property type="project" value="InterPro"/>
</dbReference>
<keyword evidence="3" id="KW-1185">Reference proteome</keyword>
<dbReference type="PROSITE" id="PS50296">
    <property type="entry name" value="SUI1"/>
    <property type="match status" value="1"/>
</dbReference>
<evidence type="ECO:0000313" key="3">
    <source>
        <dbReference type="Proteomes" id="UP001222027"/>
    </source>
</evidence>
<comment type="caution">
    <text evidence="2">The sequence shown here is derived from an EMBL/GenBank/DDBJ whole genome shotgun (WGS) entry which is preliminary data.</text>
</comment>
<proteinExistence type="predicted"/>
<dbReference type="EMBL" id="JAQQAF010000007">
    <property type="protein sequence ID" value="KAJ8470381.1"/>
    <property type="molecule type" value="Genomic_DNA"/>
</dbReference>
<gene>
    <name evidence="2" type="ORF">OPV22_024724</name>
</gene>
<organism evidence="2 3">
    <name type="scientific">Ensete ventricosum</name>
    <name type="common">Abyssinian banana</name>
    <name type="synonym">Musa ensete</name>
    <dbReference type="NCBI Taxonomy" id="4639"/>
    <lineage>
        <taxon>Eukaryota</taxon>
        <taxon>Viridiplantae</taxon>
        <taxon>Streptophyta</taxon>
        <taxon>Embryophyta</taxon>
        <taxon>Tracheophyta</taxon>
        <taxon>Spermatophyta</taxon>
        <taxon>Magnoliopsida</taxon>
        <taxon>Liliopsida</taxon>
        <taxon>Zingiberales</taxon>
        <taxon>Musaceae</taxon>
        <taxon>Ensete</taxon>
    </lineage>
</organism>
<dbReference type="Gene3D" id="3.30.780.10">
    <property type="entry name" value="SUI1-like domain"/>
    <property type="match status" value="1"/>
</dbReference>
<dbReference type="SUPFAM" id="SSF55159">
    <property type="entry name" value="eIF1-like"/>
    <property type="match status" value="1"/>
</dbReference>